<dbReference type="InterPro" id="IPR012336">
    <property type="entry name" value="Thioredoxin-like_fold"/>
</dbReference>
<evidence type="ECO:0000259" key="2">
    <source>
        <dbReference type="Pfam" id="PF13098"/>
    </source>
</evidence>
<accession>A0A2S7WEP3</accession>
<dbReference type="OrthoDB" id="9811036at2"/>
<sequence>MKNICLILLLHSFLNFAQKTDKLTVYSFEEVEKLQQQNPKPLLIFVYTDWCDICFGMKKTTFQNEEIRTILNTDFYVIYLNAETEKEVTFFGKSYRKTSGKIHELATILAKKNKQIVYPTTVILDKELKIELQIQGFIKSADLKPILEKY</sequence>
<gene>
    <name evidence="3" type="ORF">BTO13_11240</name>
</gene>
<dbReference type="AlphaFoldDB" id="A0A2S7WEP3"/>
<feature type="domain" description="Thioredoxin-like fold" evidence="2">
    <location>
        <begin position="36"/>
        <end position="147"/>
    </location>
</feature>
<feature type="signal peptide" evidence="1">
    <location>
        <begin position="1"/>
        <end position="17"/>
    </location>
</feature>
<name>A0A2S7WEP3_9FLAO</name>
<keyword evidence="4" id="KW-1185">Reference proteome</keyword>
<organism evidence="3 4">
    <name type="scientific">Polaribacter gangjinensis</name>
    <dbReference type="NCBI Taxonomy" id="574710"/>
    <lineage>
        <taxon>Bacteria</taxon>
        <taxon>Pseudomonadati</taxon>
        <taxon>Bacteroidota</taxon>
        <taxon>Flavobacteriia</taxon>
        <taxon>Flavobacteriales</taxon>
        <taxon>Flavobacteriaceae</taxon>
    </lineage>
</organism>
<dbReference type="EMBL" id="MSCL01000001">
    <property type="protein sequence ID" value="PQJ75761.1"/>
    <property type="molecule type" value="Genomic_DNA"/>
</dbReference>
<dbReference type="SUPFAM" id="SSF52833">
    <property type="entry name" value="Thioredoxin-like"/>
    <property type="match status" value="1"/>
</dbReference>
<proteinExistence type="predicted"/>
<dbReference type="RefSeq" id="WP_105046914.1">
    <property type="nucleotide sequence ID" value="NZ_CP150662.1"/>
</dbReference>
<evidence type="ECO:0000313" key="3">
    <source>
        <dbReference type="EMBL" id="PQJ75761.1"/>
    </source>
</evidence>
<evidence type="ECO:0000256" key="1">
    <source>
        <dbReference type="SAM" id="SignalP"/>
    </source>
</evidence>
<keyword evidence="1" id="KW-0732">Signal</keyword>
<dbReference type="InterPro" id="IPR036249">
    <property type="entry name" value="Thioredoxin-like_sf"/>
</dbReference>
<dbReference type="Proteomes" id="UP000237608">
    <property type="component" value="Unassembled WGS sequence"/>
</dbReference>
<feature type="chain" id="PRO_5015670789" description="Thioredoxin-like fold domain-containing protein" evidence="1">
    <location>
        <begin position="18"/>
        <end position="150"/>
    </location>
</feature>
<comment type="caution">
    <text evidence="3">The sequence shown here is derived from an EMBL/GenBank/DDBJ whole genome shotgun (WGS) entry which is preliminary data.</text>
</comment>
<protein>
    <recommendedName>
        <fullName evidence="2">Thioredoxin-like fold domain-containing protein</fullName>
    </recommendedName>
</protein>
<evidence type="ECO:0000313" key="4">
    <source>
        <dbReference type="Proteomes" id="UP000237608"/>
    </source>
</evidence>
<dbReference type="Gene3D" id="3.40.30.10">
    <property type="entry name" value="Glutaredoxin"/>
    <property type="match status" value="1"/>
</dbReference>
<reference evidence="3 4" key="1">
    <citation type="submission" date="2016-12" db="EMBL/GenBank/DDBJ databases">
        <title>Trade-off between light-utilization and light-protection in marine flavobacteria.</title>
        <authorList>
            <person name="Kumagai Y."/>
            <person name="Yoshizawa S."/>
            <person name="Kogure K."/>
            <person name="Iwasaki W."/>
        </authorList>
    </citation>
    <scope>NUCLEOTIDE SEQUENCE [LARGE SCALE GENOMIC DNA]</scope>
    <source>
        <strain evidence="3 4">KCTC 22729</strain>
    </source>
</reference>
<dbReference type="Pfam" id="PF13098">
    <property type="entry name" value="Thioredoxin_2"/>
    <property type="match status" value="1"/>
</dbReference>